<feature type="region of interest" description="Disordered" evidence="1">
    <location>
        <begin position="585"/>
        <end position="680"/>
    </location>
</feature>
<feature type="region of interest" description="Disordered" evidence="1">
    <location>
        <begin position="752"/>
        <end position="775"/>
    </location>
</feature>
<organism evidence="3 4">
    <name type="scientific">Ceratopteris richardii</name>
    <name type="common">Triangle waterfern</name>
    <dbReference type="NCBI Taxonomy" id="49495"/>
    <lineage>
        <taxon>Eukaryota</taxon>
        <taxon>Viridiplantae</taxon>
        <taxon>Streptophyta</taxon>
        <taxon>Embryophyta</taxon>
        <taxon>Tracheophyta</taxon>
        <taxon>Polypodiopsida</taxon>
        <taxon>Polypodiidae</taxon>
        <taxon>Polypodiales</taxon>
        <taxon>Pteridineae</taxon>
        <taxon>Pteridaceae</taxon>
        <taxon>Parkerioideae</taxon>
        <taxon>Ceratopteris</taxon>
    </lineage>
</organism>
<dbReference type="InterPro" id="IPR011993">
    <property type="entry name" value="PH-like_dom_sf"/>
</dbReference>
<dbReference type="PROSITE" id="PS50003">
    <property type="entry name" value="PH_DOMAIN"/>
    <property type="match status" value="1"/>
</dbReference>
<feature type="compositionally biased region" description="Polar residues" evidence="1">
    <location>
        <begin position="982"/>
        <end position="1008"/>
    </location>
</feature>
<evidence type="ECO:0000313" key="4">
    <source>
        <dbReference type="Proteomes" id="UP000825935"/>
    </source>
</evidence>
<name>A0A8T2VH22_CERRI</name>
<dbReference type="CDD" id="cd00821">
    <property type="entry name" value="PH"/>
    <property type="match status" value="1"/>
</dbReference>
<dbReference type="AlphaFoldDB" id="A0A8T2VH22"/>
<evidence type="ECO:0000256" key="1">
    <source>
        <dbReference type="SAM" id="MobiDB-lite"/>
    </source>
</evidence>
<reference evidence="3" key="1">
    <citation type="submission" date="2021-08" db="EMBL/GenBank/DDBJ databases">
        <title>WGS assembly of Ceratopteris richardii.</title>
        <authorList>
            <person name="Marchant D.B."/>
            <person name="Chen G."/>
            <person name="Jenkins J."/>
            <person name="Shu S."/>
            <person name="Leebens-Mack J."/>
            <person name="Grimwood J."/>
            <person name="Schmutz J."/>
            <person name="Soltis P."/>
            <person name="Soltis D."/>
            <person name="Chen Z.-H."/>
        </authorList>
    </citation>
    <scope>NUCLEOTIDE SEQUENCE</scope>
    <source>
        <strain evidence="3">Whitten #5841</strain>
        <tissue evidence="3">Leaf</tissue>
    </source>
</reference>
<comment type="caution">
    <text evidence="3">The sequence shown here is derived from an EMBL/GenBank/DDBJ whole genome shotgun (WGS) entry which is preliminary data.</text>
</comment>
<dbReference type="Gene3D" id="2.30.29.30">
    <property type="entry name" value="Pleckstrin-homology domain (PH domain)/Phosphotyrosine-binding domain (PTB)"/>
    <property type="match status" value="1"/>
</dbReference>
<dbReference type="SUPFAM" id="SSF50729">
    <property type="entry name" value="PH domain-like"/>
    <property type="match status" value="1"/>
</dbReference>
<feature type="compositionally biased region" description="Polar residues" evidence="1">
    <location>
        <begin position="259"/>
        <end position="276"/>
    </location>
</feature>
<dbReference type="SMART" id="SM00233">
    <property type="entry name" value="PH"/>
    <property type="match status" value="1"/>
</dbReference>
<dbReference type="InterPro" id="IPR001849">
    <property type="entry name" value="PH_domain"/>
</dbReference>
<feature type="region of interest" description="Disordered" evidence="1">
    <location>
        <begin position="854"/>
        <end position="876"/>
    </location>
</feature>
<feature type="compositionally biased region" description="Basic and acidic residues" evidence="1">
    <location>
        <begin position="863"/>
        <end position="876"/>
    </location>
</feature>
<protein>
    <recommendedName>
        <fullName evidence="2">PH domain-containing protein</fullName>
    </recommendedName>
</protein>
<accession>A0A8T2VH22</accession>
<feature type="region of interest" description="Disordered" evidence="1">
    <location>
        <begin position="299"/>
        <end position="325"/>
    </location>
</feature>
<feature type="compositionally biased region" description="Acidic residues" evidence="1">
    <location>
        <begin position="619"/>
        <end position="630"/>
    </location>
</feature>
<feature type="domain" description="PH" evidence="2">
    <location>
        <begin position="146"/>
        <end position="240"/>
    </location>
</feature>
<evidence type="ECO:0000259" key="2">
    <source>
        <dbReference type="PROSITE" id="PS50003"/>
    </source>
</evidence>
<keyword evidence="4" id="KW-1185">Reference proteome</keyword>
<dbReference type="Proteomes" id="UP000825935">
    <property type="component" value="Chromosome 1"/>
</dbReference>
<feature type="compositionally biased region" description="Basic and acidic residues" evidence="1">
    <location>
        <begin position="588"/>
        <end position="607"/>
    </location>
</feature>
<feature type="region of interest" description="Disordered" evidence="1">
    <location>
        <begin position="255"/>
        <end position="276"/>
    </location>
</feature>
<feature type="compositionally biased region" description="Basic and acidic residues" evidence="1">
    <location>
        <begin position="664"/>
        <end position="680"/>
    </location>
</feature>
<feature type="region of interest" description="Disordered" evidence="1">
    <location>
        <begin position="527"/>
        <end position="546"/>
    </location>
</feature>
<dbReference type="OrthoDB" id="1925582at2759"/>
<proteinExistence type="predicted"/>
<dbReference type="EMBL" id="CM035406">
    <property type="protein sequence ID" value="KAH7446408.1"/>
    <property type="molecule type" value="Genomic_DNA"/>
</dbReference>
<feature type="region of interest" description="Disordered" evidence="1">
    <location>
        <begin position="982"/>
        <end position="1009"/>
    </location>
</feature>
<sequence length="1043" mass="117434">MDASFEPPCLSYPQLFSFQVSYASRSDHRNAIILEASKKGEWRYGILEVDFPMETFFIQDHDRIFLSQTFSSFNKYAEANSSDICSLSLIFKSEQWDITVQNIAEKDCLQHILESITRNAGIDDVVLNGKGRGILGLVMISLKDKNIVKYGSVQRKAVNQQRLDHRFLVLCPGKLFIFKSFDIKGKHVRYVTSLLGAAIRMLSEVLEFQILAPGSKTITLVPQSQEDLSSWVEALGISIDHTKTGADISEVHMKEKQSETQLTNERPLQQSSGCNGTTSSYDHCVAIKGENELHANEEIHPSAESVSFKSLTKDKLESDREARGPPQELQYIATLLKEALKKEDKEQRDARKTFISKGSSNRQSRAMVYLENALDEMALSVCSIRTTHRLAGGQNVFDTFSKGGRRMKSGAVSPLRSSWNFDWKANDEQNLKGNETYAEQNHQERDTTAAKTSRNIEVPKLNLRKQFLHSCNKGWHTDRTTNSRTREPEIPSTRLSFDGVADLNRIKDMPRLSRHANFEQTLGKTYSGTTLLSSGRPSMTSARPPSKLQLSAASENILKRYNNEVSIAEATNLSRNLQTGHFPGKLSHACDSRQNDKMQEERVRDSRCYPYLVSTSSTSEDEDDDGEDNDDEKKGNENETSLSRSRHASSRGHPPLLDAFPGRQDGDSELERSSESRKSTADIKYVKGRAYFDENSYLVGSKSALRLPSDSSHRNAQDWQDIGNTNNSQHIQEGDILKRFNGTLDTYTDDKKDYSGMITEPVPSKSRENSEGNKGVTSCIDIHNKDQLQDPIYDSEFVGPQIINRRQRFSHHDNNDDGGMRKNVENIAVCINSHSAFTTPYVDTREKLVTIKPARDGLPSSSRGDETSLLHKRQEGSDFSVQNKVNFPSQYRNEHIEFTRHIANSSFPSQRGSHLFDHGLADFNELPKLVNRISKITATVDPRDVGGHHNGGVHPLSEINHADYANHNMQPLGSNTNIKSYQQHSAEGSSVSGKNLLNDNEQRSSNSIRFDRSDGHVRWSTSELFTPLGDHGRQRQRMISEQQ</sequence>
<gene>
    <name evidence="3" type="ORF">KP509_01G054200</name>
</gene>
<evidence type="ECO:0000313" key="3">
    <source>
        <dbReference type="EMBL" id="KAH7446408.1"/>
    </source>
</evidence>
<feature type="compositionally biased region" description="Basic and acidic residues" evidence="1">
    <location>
        <begin position="311"/>
        <end position="323"/>
    </location>
</feature>